<dbReference type="GO" id="GO:0019698">
    <property type="term" value="P:D-galacturonate catabolic process"/>
    <property type="evidence" value="ECO:0007669"/>
    <property type="project" value="TreeGrafter"/>
</dbReference>
<dbReference type="InterPro" id="IPR052172">
    <property type="entry name" value="UxaA_altronate/galactarate_dh"/>
</dbReference>
<sequence length="91" mass="9827">MRKVLVLNPADNIAICLADMAAGTVIDQDNLKLTITQKIPRGHKVASKSVKKGEGIIKYGERMGHATKDITVGEHVHTHNVLGDRLSTEAS</sequence>
<dbReference type="Proteomes" id="UP000217153">
    <property type="component" value="Chromosome"/>
</dbReference>
<dbReference type="Gene3D" id="2.30.130.110">
    <property type="match status" value="1"/>
</dbReference>
<gene>
    <name evidence="3" type="ORF">B1s21122_02255</name>
</gene>
<name>A0A249JXC7_9ACTN</name>
<dbReference type="EMBL" id="CP016768">
    <property type="protein sequence ID" value="ASY09175.1"/>
    <property type="molecule type" value="Genomic_DNA"/>
</dbReference>
<dbReference type="PANTHER" id="PTHR30536">
    <property type="entry name" value="ALTRONATE/GALACTARATE DEHYDRATASE"/>
    <property type="match status" value="1"/>
</dbReference>
<dbReference type="PANTHER" id="PTHR30536:SF5">
    <property type="entry name" value="ALTRONATE DEHYDRATASE"/>
    <property type="match status" value="1"/>
</dbReference>
<dbReference type="RefSeq" id="WP_095680479.1">
    <property type="nucleotide sequence ID" value="NZ_CP016768.2"/>
</dbReference>
<evidence type="ECO:0000313" key="3">
    <source>
        <dbReference type="EMBL" id="ASY09175.1"/>
    </source>
</evidence>
<keyword evidence="4" id="KW-1185">Reference proteome</keyword>
<dbReference type="Pfam" id="PF08666">
    <property type="entry name" value="SAF"/>
    <property type="match status" value="1"/>
</dbReference>
<dbReference type="KEGG" id="abam:B1s21122_02255"/>
<dbReference type="OrthoDB" id="9804574at2"/>
<evidence type="ECO:0000256" key="1">
    <source>
        <dbReference type="ARBA" id="ARBA00023239"/>
    </source>
</evidence>
<protein>
    <submittedName>
        <fullName evidence="3">SAF superfamily protein</fullName>
    </submittedName>
</protein>
<dbReference type="InterPro" id="IPR044144">
    <property type="entry name" value="SAF_UxaA/GarD"/>
</dbReference>
<reference evidence="4" key="1">
    <citation type="submission" date="2016-10" db="EMBL/GenBank/DDBJ databases">
        <title>High microdiversification within the ubiquitous acI lineage of Actinobacteria.</title>
        <authorList>
            <person name="Neuenschwander S.M."/>
            <person name="Salcher M."/>
            <person name="Ghai R."/>
            <person name="Pernthaler J."/>
        </authorList>
    </citation>
    <scope>NUCLEOTIDE SEQUENCE [LARGE SCALE GENOMIC DNA]</scope>
</reference>
<keyword evidence="1" id="KW-0456">Lyase</keyword>
<organism evidence="3 4">
    <name type="scientific">Candidatus Nanopelagicus limnae</name>
    <dbReference type="NCBI Taxonomy" id="1884634"/>
    <lineage>
        <taxon>Bacteria</taxon>
        <taxon>Bacillati</taxon>
        <taxon>Actinomycetota</taxon>
        <taxon>Actinomycetes</taxon>
        <taxon>Candidatus Nanopelagicales</taxon>
        <taxon>Candidatus Nanopelagicaceae</taxon>
        <taxon>Candidatus Nanopelagicus</taxon>
    </lineage>
</organism>
<dbReference type="AlphaFoldDB" id="A0A249JXC7"/>
<evidence type="ECO:0000259" key="2">
    <source>
        <dbReference type="SMART" id="SM00858"/>
    </source>
</evidence>
<proteinExistence type="predicted"/>
<dbReference type="InterPro" id="IPR013974">
    <property type="entry name" value="SAF"/>
</dbReference>
<dbReference type="GO" id="GO:0016829">
    <property type="term" value="F:lyase activity"/>
    <property type="evidence" value="ECO:0007669"/>
    <property type="project" value="UniProtKB-KW"/>
</dbReference>
<evidence type="ECO:0000313" key="4">
    <source>
        <dbReference type="Proteomes" id="UP000217153"/>
    </source>
</evidence>
<accession>A0A249JXC7</accession>
<dbReference type="SMART" id="SM00858">
    <property type="entry name" value="SAF"/>
    <property type="match status" value="1"/>
</dbReference>
<feature type="domain" description="SAF" evidence="2">
    <location>
        <begin position="11"/>
        <end position="82"/>
    </location>
</feature>
<dbReference type="CDD" id="cd11613">
    <property type="entry name" value="SAF_AH_GD"/>
    <property type="match status" value="1"/>
</dbReference>